<dbReference type="Pfam" id="PF01839">
    <property type="entry name" value="FG-GAP"/>
    <property type="match status" value="1"/>
</dbReference>
<proteinExistence type="predicted"/>
<accession>A0A1J8P3N2</accession>
<dbReference type="InterPro" id="IPR013517">
    <property type="entry name" value="FG-GAP"/>
</dbReference>
<evidence type="ECO:0000313" key="5">
    <source>
        <dbReference type="Proteomes" id="UP000182798"/>
    </source>
</evidence>
<feature type="non-terminal residue" evidence="4">
    <location>
        <position position="106"/>
    </location>
</feature>
<name>A0A1J8P3N2_9GAMM</name>
<evidence type="ECO:0000256" key="2">
    <source>
        <dbReference type="ARBA" id="ARBA00022737"/>
    </source>
</evidence>
<dbReference type="SMART" id="SM00191">
    <property type="entry name" value="Int_alpha"/>
    <property type="match status" value="1"/>
</dbReference>
<reference evidence="5" key="1">
    <citation type="submission" date="2016-09" db="EMBL/GenBank/DDBJ databases">
        <title>Genome Sequence of Bathymodiolus thermophilus sulfur-oxidizing gill endosymbiont.</title>
        <authorList>
            <person name="Ponnudurai R."/>
            <person name="Kleiner M."/>
            <person name="Sayavedra L."/>
            <person name="Thuermer A."/>
            <person name="Felbeck H."/>
            <person name="Schlueter R."/>
            <person name="Schweder T."/>
            <person name="Markert S."/>
        </authorList>
    </citation>
    <scope>NUCLEOTIDE SEQUENCE [LARGE SCALE GENOMIC DNA]</scope>
    <source>
        <strain evidence="5">BAT/CrabSpa'14</strain>
    </source>
</reference>
<organism evidence="4 5">
    <name type="scientific">Bathymodiolus thermophilus thioautotrophic gill symbiont</name>
    <dbReference type="NCBI Taxonomy" id="2360"/>
    <lineage>
        <taxon>Bacteria</taxon>
        <taxon>Pseudomonadati</taxon>
        <taxon>Pseudomonadota</taxon>
        <taxon>Gammaproteobacteria</taxon>
        <taxon>sulfur-oxidizing symbionts</taxon>
    </lineage>
</organism>
<dbReference type="Proteomes" id="UP000182798">
    <property type="component" value="Unassembled WGS sequence"/>
</dbReference>
<feature type="non-terminal residue" evidence="4">
    <location>
        <position position="1"/>
    </location>
</feature>
<keyword evidence="2" id="KW-0677">Repeat</keyword>
<dbReference type="RefSeq" id="WP_198934530.1">
    <property type="nucleotide sequence ID" value="NZ_MIQH01000051.1"/>
</dbReference>
<gene>
    <name evidence="4" type="ORF">BGC33_00745</name>
</gene>
<protein>
    <recommendedName>
        <fullName evidence="6">Flagellar hook-length control protein FliK</fullName>
    </recommendedName>
</protein>
<dbReference type="EMBL" id="MIQH01000051">
    <property type="protein sequence ID" value="OJA03838.1"/>
    <property type="molecule type" value="Genomic_DNA"/>
</dbReference>
<sequence>ITITATDAAGNASNKNIVINLENPFAITAPQAFNSRSVVTVVAQGFVMNGENVEDYSGFSVSSAGDVNGDGLDDLIVGAFGADPTSGDKAGKSFVVFGKTNATAIN</sequence>
<dbReference type="Gene3D" id="2.130.10.130">
    <property type="entry name" value="Integrin alpha, N-terminal"/>
    <property type="match status" value="1"/>
</dbReference>
<dbReference type="InterPro" id="IPR013519">
    <property type="entry name" value="Int_alpha_beta-p"/>
</dbReference>
<dbReference type="PROSITE" id="PS51470">
    <property type="entry name" value="FG_GAP"/>
    <property type="match status" value="1"/>
</dbReference>
<dbReference type="InterPro" id="IPR028994">
    <property type="entry name" value="Integrin_alpha_N"/>
</dbReference>
<comment type="caution">
    <text evidence="4">The sequence shown here is derived from an EMBL/GenBank/DDBJ whole genome shotgun (WGS) entry which is preliminary data.</text>
</comment>
<dbReference type="AlphaFoldDB" id="A0A1J8P3N2"/>
<keyword evidence="3" id="KW-0325">Glycoprotein</keyword>
<dbReference type="SUPFAM" id="SSF69318">
    <property type="entry name" value="Integrin alpha N-terminal domain"/>
    <property type="match status" value="1"/>
</dbReference>
<keyword evidence="1" id="KW-0732">Signal</keyword>
<evidence type="ECO:0000256" key="3">
    <source>
        <dbReference type="ARBA" id="ARBA00023180"/>
    </source>
</evidence>
<evidence type="ECO:0000313" key="4">
    <source>
        <dbReference type="EMBL" id="OJA03838.1"/>
    </source>
</evidence>
<evidence type="ECO:0000256" key="1">
    <source>
        <dbReference type="ARBA" id="ARBA00022729"/>
    </source>
</evidence>
<evidence type="ECO:0008006" key="6">
    <source>
        <dbReference type="Google" id="ProtNLM"/>
    </source>
</evidence>